<dbReference type="Proteomes" id="UP000663881">
    <property type="component" value="Unassembled WGS sequence"/>
</dbReference>
<gene>
    <name evidence="1" type="ORF">OKA104_LOCUS49515</name>
</gene>
<proteinExistence type="predicted"/>
<name>A0A820LZE6_9BILA</name>
<protein>
    <submittedName>
        <fullName evidence="1">Uncharacterized protein</fullName>
    </submittedName>
</protein>
<evidence type="ECO:0000313" key="1">
    <source>
        <dbReference type="EMBL" id="CAF4364672.1"/>
    </source>
</evidence>
<sequence length="74" mass="9094">LCILERNEKQLVASMFDRETRRTHLLETRLRLKHDKQIRTIINRSEEELKEEIEKSTEQFWSIITKEKIQLENK</sequence>
<comment type="caution">
    <text evidence="1">The sequence shown here is derived from an EMBL/GenBank/DDBJ whole genome shotgun (WGS) entry which is preliminary data.</text>
</comment>
<accession>A0A820LZE6</accession>
<feature type="non-terminal residue" evidence="1">
    <location>
        <position position="74"/>
    </location>
</feature>
<reference evidence="1" key="1">
    <citation type="submission" date="2021-02" db="EMBL/GenBank/DDBJ databases">
        <authorList>
            <person name="Nowell W R."/>
        </authorList>
    </citation>
    <scope>NUCLEOTIDE SEQUENCE</scope>
</reference>
<organism evidence="1 2">
    <name type="scientific">Adineta steineri</name>
    <dbReference type="NCBI Taxonomy" id="433720"/>
    <lineage>
        <taxon>Eukaryota</taxon>
        <taxon>Metazoa</taxon>
        <taxon>Spiralia</taxon>
        <taxon>Gnathifera</taxon>
        <taxon>Rotifera</taxon>
        <taxon>Eurotatoria</taxon>
        <taxon>Bdelloidea</taxon>
        <taxon>Adinetida</taxon>
        <taxon>Adinetidae</taxon>
        <taxon>Adineta</taxon>
    </lineage>
</organism>
<dbReference type="AlphaFoldDB" id="A0A820LZE6"/>
<dbReference type="EMBL" id="CAJOAY010023255">
    <property type="protein sequence ID" value="CAF4364672.1"/>
    <property type="molecule type" value="Genomic_DNA"/>
</dbReference>
<evidence type="ECO:0000313" key="2">
    <source>
        <dbReference type="Proteomes" id="UP000663881"/>
    </source>
</evidence>